<evidence type="ECO:0000313" key="3">
    <source>
        <dbReference type="EMBL" id="SLM13710.1"/>
    </source>
</evidence>
<evidence type="ECO:0000256" key="1">
    <source>
        <dbReference type="ARBA" id="ARBA00007569"/>
    </source>
</evidence>
<dbReference type="InterPro" id="IPR037232">
    <property type="entry name" value="NADH_quin_OxRdtase_su_C/D-like"/>
</dbReference>
<keyword evidence="3" id="KW-0560">Oxidoreductase</keyword>
<dbReference type="PANTHER" id="PTHR10884">
    <property type="entry name" value="NADH DEHYDROGENASE UBIQUINONE IRON-SULFUR PROTEIN 3"/>
    <property type="match status" value="1"/>
</dbReference>
<accession>A0A3P3XJF0</accession>
<dbReference type="GO" id="GO:0016491">
    <property type="term" value="F:oxidoreductase activity"/>
    <property type="evidence" value="ECO:0007669"/>
    <property type="project" value="UniProtKB-KW"/>
</dbReference>
<reference evidence="3" key="1">
    <citation type="submission" date="2017-02" db="EMBL/GenBank/DDBJ databases">
        <authorList>
            <person name="Regsiter A."/>
            <person name="William W."/>
        </authorList>
    </citation>
    <scope>NUCLEOTIDE SEQUENCE</scope>
    <source>
        <strain evidence="3">Bib</strain>
    </source>
</reference>
<dbReference type="GO" id="GO:0008137">
    <property type="term" value="F:NADH dehydrogenase (ubiquinone) activity"/>
    <property type="evidence" value="ECO:0007669"/>
    <property type="project" value="InterPro"/>
</dbReference>
<dbReference type="PANTHER" id="PTHR10884:SF14">
    <property type="entry name" value="NADH DEHYDROGENASE [UBIQUINONE] IRON-SULFUR PROTEIN 3, MITOCHONDRIAL"/>
    <property type="match status" value="1"/>
</dbReference>
<proteinExistence type="inferred from homology"/>
<keyword evidence="3" id="KW-0830">Ubiquinone</keyword>
<feature type="domain" description="NADH:ubiquinone oxidoreductase 30kDa subunit" evidence="2">
    <location>
        <begin position="73"/>
        <end position="189"/>
    </location>
</feature>
<gene>
    <name evidence="3" type="ORF">SPIROBIBN47_290174</name>
</gene>
<protein>
    <submittedName>
        <fullName evidence="3">NADH-ubiquinone oxidoreductase chain C (Modular protein)</fullName>
        <ecNumber evidence="3">1.6.5.3</ecNumber>
    </submittedName>
</protein>
<dbReference type="Gene3D" id="3.30.460.80">
    <property type="entry name" value="NADH:ubiquinone oxidoreductase, 30kDa subunit"/>
    <property type="match status" value="1"/>
</dbReference>
<sequence length="247" mass="28648">MKRRVIDVTARLYKATSSAEHARSESEGAAQFVEDDVSNKMSLEEMRARIEKTAGFPGFVVLQQKQKRIQGEIPADKLYGFAVTLKNTLGFEHLSAISCVDWIDEGRFELVYHFWNYEQGILVQAKISIDRENPSQPTITDLWQPAKFFERDIHEMFGVDFPGNEDLSKYILSDWQGPPPMRKDFHTREFAHSQYHFKDYEPEWDDKVQGGYHSNHAVPDAEAQEVIMPGRKAHASSDRWWKEAQHE</sequence>
<dbReference type="AlphaFoldDB" id="A0A3P3XJF0"/>
<dbReference type="Pfam" id="PF00329">
    <property type="entry name" value="Complex1_30kDa"/>
    <property type="match status" value="1"/>
</dbReference>
<evidence type="ECO:0000259" key="2">
    <source>
        <dbReference type="Pfam" id="PF00329"/>
    </source>
</evidence>
<dbReference type="SUPFAM" id="SSF143243">
    <property type="entry name" value="Nqo5-like"/>
    <property type="match status" value="1"/>
</dbReference>
<dbReference type="EMBL" id="FWDM01000022">
    <property type="protein sequence ID" value="SLM13710.1"/>
    <property type="molecule type" value="Genomic_DNA"/>
</dbReference>
<comment type="similarity">
    <text evidence="1">Belongs to the complex I 30 kDa subunit family.</text>
</comment>
<dbReference type="InterPro" id="IPR001268">
    <property type="entry name" value="NADH_UbQ_OxRdtase_30kDa_su"/>
</dbReference>
<dbReference type="EC" id="1.6.5.3" evidence="3"/>
<name>A0A3P3XJF0_9SPIR</name>
<organism evidence="3">
    <name type="scientific">uncultured spirochete</name>
    <dbReference type="NCBI Taxonomy" id="156406"/>
    <lineage>
        <taxon>Bacteria</taxon>
        <taxon>Pseudomonadati</taxon>
        <taxon>Spirochaetota</taxon>
        <taxon>Spirochaetia</taxon>
        <taxon>Spirochaetales</taxon>
        <taxon>environmental samples</taxon>
    </lineage>
</organism>